<feature type="region of interest" description="Disordered" evidence="3">
    <location>
        <begin position="262"/>
        <end position="294"/>
    </location>
</feature>
<dbReference type="PROSITE" id="PS50082">
    <property type="entry name" value="WD_REPEATS_2"/>
    <property type="match status" value="2"/>
</dbReference>
<reference evidence="5" key="1">
    <citation type="submission" date="2021-01" db="EMBL/GenBank/DDBJ databases">
        <authorList>
            <person name="Corre E."/>
            <person name="Pelletier E."/>
            <person name="Niang G."/>
            <person name="Scheremetjew M."/>
            <person name="Finn R."/>
            <person name="Kale V."/>
            <person name="Holt S."/>
            <person name="Cochrane G."/>
            <person name="Meng A."/>
            <person name="Brown T."/>
            <person name="Cohen L."/>
        </authorList>
    </citation>
    <scope>NUCLEOTIDE SEQUENCE</scope>
    <source>
        <strain evidence="5">CCMP494</strain>
    </source>
</reference>
<feature type="region of interest" description="Disordered" evidence="3">
    <location>
        <begin position="345"/>
        <end position="452"/>
    </location>
</feature>
<evidence type="ECO:0000256" key="3">
    <source>
        <dbReference type="SAM" id="MobiDB-lite"/>
    </source>
</evidence>
<feature type="region of interest" description="Disordered" evidence="3">
    <location>
        <begin position="920"/>
        <end position="982"/>
    </location>
</feature>
<dbReference type="InterPro" id="IPR015943">
    <property type="entry name" value="WD40/YVTN_repeat-like_dom_sf"/>
</dbReference>
<name>A0A7S0PTR5_MICPS</name>
<dbReference type="AlphaFoldDB" id="A0A7S0PTR5"/>
<dbReference type="InterPro" id="IPR011989">
    <property type="entry name" value="ARM-like"/>
</dbReference>
<dbReference type="SUPFAM" id="SSF50978">
    <property type="entry name" value="WD40 repeat-like"/>
    <property type="match status" value="1"/>
</dbReference>
<feature type="compositionally biased region" description="Low complexity" evidence="3">
    <location>
        <begin position="669"/>
        <end position="678"/>
    </location>
</feature>
<evidence type="ECO:0000256" key="1">
    <source>
        <dbReference type="ARBA" id="ARBA00009257"/>
    </source>
</evidence>
<evidence type="ECO:0000313" key="5">
    <source>
        <dbReference type="EMBL" id="CAD8590756.1"/>
    </source>
</evidence>
<dbReference type="PANTHER" id="PTHR12848">
    <property type="entry name" value="REGULATORY-ASSOCIATED PROTEIN OF MTOR"/>
    <property type="match status" value="1"/>
</dbReference>
<feature type="compositionally biased region" description="Low complexity" evidence="3">
    <location>
        <begin position="345"/>
        <end position="359"/>
    </location>
</feature>
<feature type="compositionally biased region" description="Acidic residues" evidence="3">
    <location>
        <begin position="263"/>
        <end position="278"/>
    </location>
</feature>
<keyword evidence="4" id="KW-0732">Signal</keyword>
<dbReference type="GO" id="GO:0031931">
    <property type="term" value="C:TORC1 complex"/>
    <property type="evidence" value="ECO:0007669"/>
    <property type="project" value="InterPro"/>
</dbReference>
<dbReference type="GO" id="GO:0009267">
    <property type="term" value="P:cellular response to starvation"/>
    <property type="evidence" value="ECO:0007669"/>
    <property type="project" value="TreeGrafter"/>
</dbReference>
<dbReference type="InterPro" id="IPR004083">
    <property type="entry name" value="Raptor"/>
</dbReference>
<dbReference type="GO" id="GO:0030307">
    <property type="term" value="P:positive regulation of cell growth"/>
    <property type="evidence" value="ECO:0007669"/>
    <property type="project" value="TreeGrafter"/>
</dbReference>
<dbReference type="Pfam" id="PF00400">
    <property type="entry name" value="WD40"/>
    <property type="match status" value="2"/>
</dbReference>
<feature type="chain" id="PRO_5031311947" evidence="4">
    <location>
        <begin position="17"/>
        <end position="1213"/>
    </location>
</feature>
<feature type="region of interest" description="Disordered" evidence="3">
    <location>
        <begin position="511"/>
        <end position="724"/>
    </location>
</feature>
<feature type="compositionally biased region" description="Basic and acidic residues" evidence="3">
    <location>
        <begin position="658"/>
        <end position="668"/>
    </location>
</feature>
<evidence type="ECO:0000256" key="4">
    <source>
        <dbReference type="SAM" id="SignalP"/>
    </source>
</evidence>
<dbReference type="InterPro" id="IPR036322">
    <property type="entry name" value="WD40_repeat_dom_sf"/>
</dbReference>
<dbReference type="GO" id="GO:0030674">
    <property type="term" value="F:protein-macromolecule adaptor activity"/>
    <property type="evidence" value="ECO:0007669"/>
    <property type="project" value="TreeGrafter"/>
</dbReference>
<feature type="compositionally biased region" description="Polar residues" evidence="3">
    <location>
        <begin position="950"/>
        <end position="959"/>
    </location>
</feature>
<dbReference type="GO" id="GO:0031929">
    <property type="term" value="P:TOR signaling"/>
    <property type="evidence" value="ECO:0007669"/>
    <property type="project" value="InterPro"/>
</dbReference>
<feature type="repeat" description="WD" evidence="2">
    <location>
        <begin position="1139"/>
        <end position="1161"/>
    </location>
</feature>
<organism evidence="5">
    <name type="scientific">Micromonas pusilla</name>
    <name type="common">Picoplanktonic green alga</name>
    <name type="synonym">Chromulina pusilla</name>
    <dbReference type="NCBI Taxonomy" id="38833"/>
    <lineage>
        <taxon>Eukaryota</taxon>
        <taxon>Viridiplantae</taxon>
        <taxon>Chlorophyta</taxon>
        <taxon>Mamiellophyceae</taxon>
        <taxon>Mamiellales</taxon>
        <taxon>Mamiellaceae</taxon>
        <taxon>Micromonas</taxon>
    </lineage>
</organism>
<proteinExistence type="inferred from homology"/>
<dbReference type="GO" id="GO:0071230">
    <property type="term" value="P:cellular response to amino acid stimulus"/>
    <property type="evidence" value="ECO:0007669"/>
    <property type="project" value="TreeGrafter"/>
</dbReference>
<feature type="signal peptide" evidence="4">
    <location>
        <begin position="1"/>
        <end position="16"/>
    </location>
</feature>
<dbReference type="SMART" id="SM00320">
    <property type="entry name" value="WD40"/>
    <property type="match status" value="5"/>
</dbReference>
<keyword evidence="2" id="KW-0853">WD repeat</keyword>
<feature type="compositionally biased region" description="Pro residues" evidence="3">
    <location>
        <begin position="688"/>
        <end position="703"/>
    </location>
</feature>
<accession>A0A7S0PTR5</accession>
<comment type="similarity">
    <text evidence="1">Belongs to the WD repeat RAPTOR family.</text>
</comment>
<dbReference type="GO" id="GO:0010506">
    <property type="term" value="P:regulation of autophagy"/>
    <property type="evidence" value="ECO:0007669"/>
    <property type="project" value="TreeGrafter"/>
</dbReference>
<feature type="compositionally biased region" description="Low complexity" evidence="3">
    <location>
        <begin position="589"/>
        <end position="608"/>
    </location>
</feature>
<feature type="compositionally biased region" description="Basic and acidic residues" evidence="3">
    <location>
        <begin position="279"/>
        <end position="294"/>
    </location>
</feature>
<feature type="compositionally biased region" description="Gly residues" evidence="3">
    <location>
        <begin position="645"/>
        <end position="655"/>
    </location>
</feature>
<dbReference type="PRINTS" id="PR01547">
    <property type="entry name" value="YEAST176DUF"/>
</dbReference>
<dbReference type="GO" id="GO:0005737">
    <property type="term" value="C:cytoplasm"/>
    <property type="evidence" value="ECO:0007669"/>
    <property type="project" value="TreeGrafter"/>
</dbReference>
<protein>
    <submittedName>
        <fullName evidence="5">Uncharacterized protein</fullName>
    </submittedName>
</protein>
<dbReference type="SUPFAM" id="SSF48371">
    <property type="entry name" value="ARM repeat"/>
    <property type="match status" value="1"/>
</dbReference>
<dbReference type="EMBL" id="HBEV01010590">
    <property type="protein sequence ID" value="CAD8590756.1"/>
    <property type="molecule type" value="Transcribed_RNA"/>
</dbReference>
<evidence type="ECO:0000256" key="2">
    <source>
        <dbReference type="PROSITE-ProRule" id="PRU00221"/>
    </source>
</evidence>
<dbReference type="PANTHER" id="PTHR12848:SF16">
    <property type="entry name" value="REGULATORY-ASSOCIATED PROTEIN OF MTOR"/>
    <property type="match status" value="1"/>
</dbReference>
<sequence>MAVEICLLQLPSLVAGDPNVEFAPSPFFTEQLTAFEVWLEHGSERKPPPEQLPIVLQVLLSQSHRLRALVLLGRFLDMGPWAVDLALSVGIFPYVLKLLQTTAPDLRQILVFIWTKILALDRSCQLDLVKDNGHVYFIRFLDSPQVPSEERAMAAFVLAAITDGHPKGQTVCAQSGLMQICLGHLPHAASPAGSPLFVRWLCLCVGKLWENFKSLQGEAFASGAAEAIAPLLAHPIPDVRAAAVYALGALIYVPPARVNGSDGLDDDIREEAGNEDDDRSSQGKGAKEMSNELDRAAAERTIACQILPGISDASPPVRVETAVALGRLACVHSMLFRSAAAWWRRGGSPRPSSQGGFSSDGAHPSSPGLSSRSHTHGGGALGDHHAGSGSFDSGRNAGVHAASPEGPYEPAFGTLGYRDPSVDNLAAAGNAQGPGSPPHPHGGTNNTTFASADAARGGGGLYVHLLEQLVELAQDPSPRVAGVARQALTATGIEPTHPLLRPVLRSLPFAAGSTGRGGGGADGSVDGYVSEASARGDAGVGSPARGAREESGTGTPLGGRGRTASWHQKLSSAAARLLGSPRGSGGSSGLFSPSPSASALAGTPPASAHSRLAPNTPGTADAGLAGPMSGVPPSRTRSHSSLGSGAVGGGRGGVHGRNAAERAAERTMRNGGMRRTTTVSGELGSPPMEQPSFPPAFADPPESPVHRGGTGAGPGGKEPDGDVHAPLRAVLPKSHIFAWSCEHFSRSLLEPANGHAGYDHDDDDFFPQSFGGHRREPKNLHRRLDPSKRLARRRIEEENMRRSGRARKETLKLTEHLASIDMDESAAPACMLMHPIAPTAAIADDRGVVRVWDYQSGAVLNRFSAGMPGRSVASLSLVNDLDDALLMTGGADGSVRVWRNYALQGEETLVTALRALPLPSSAHQPRHRDDATEAGGGVAVPGSDVESHSRPGSVSSTASEAPPRGKPPSHRRTSFGDQFKSGGSWKNKGVVSWQQQSGCLYASGDTQPVPLLRVWDMTRELCLESLQMQSPGTCLTAEGALLMAGAADGAVLSFDLRTPARLLSVVQTHQHPVVSILLQPGQTSNLVVTGSVNGEMKFCDLRNAAKPFYTTEVQRPSAGPGGGRPTLTALVAHKYAPVIASGSSERAIKLWDLEGNNVASIRYYNSFLGQRIGAVRSLAFHPNSLLLAAGSNDSIATVYSGEMSGAGAGSHRR</sequence>
<dbReference type="Gene3D" id="1.25.10.10">
    <property type="entry name" value="Leucine-rich Repeat Variant"/>
    <property type="match status" value="1"/>
</dbReference>
<feature type="repeat" description="WD" evidence="2">
    <location>
        <begin position="882"/>
        <end position="898"/>
    </location>
</feature>
<gene>
    <name evidence="5" type="ORF">MSP1404_LOCUS8160</name>
</gene>
<dbReference type="InterPro" id="IPR016024">
    <property type="entry name" value="ARM-type_fold"/>
</dbReference>
<dbReference type="InterPro" id="IPR001680">
    <property type="entry name" value="WD40_rpt"/>
</dbReference>
<dbReference type="Gene3D" id="2.130.10.10">
    <property type="entry name" value="YVTN repeat-like/Quinoprotein amine dehydrogenase"/>
    <property type="match status" value="2"/>
</dbReference>